<dbReference type="Gene3D" id="3.30.70.1320">
    <property type="entry name" value="Multidrug efflux transporter AcrB pore domain like"/>
    <property type="match status" value="1"/>
</dbReference>
<dbReference type="SUPFAM" id="SSF82714">
    <property type="entry name" value="Multidrug efflux transporter AcrB TolC docking domain, DN and DC subdomains"/>
    <property type="match status" value="2"/>
</dbReference>
<dbReference type="Gene3D" id="3.30.70.1430">
    <property type="entry name" value="Multidrug efflux transporter AcrB pore domain"/>
    <property type="match status" value="2"/>
</dbReference>
<keyword evidence="10" id="KW-1185">Reference proteome</keyword>
<evidence type="ECO:0000256" key="1">
    <source>
        <dbReference type="ARBA" id="ARBA00004651"/>
    </source>
</evidence>
<dbReference type="RefSeq" id="WP_207856711.1">
    <property type="nucleotide sequence ID" value="NZ_JAFREP010000002.1"/>
</dbReference>
<comment type="caution">
    <text evidence="9">The sequence shown here is derived from an EMBL/GenBank/DDBJ whole genome shotgun (WGS) entry which is preliminary data.</text>
</comment>
<feature type="transmembrane region" description="Helical" evidence="8">
    <location>
        <begin position="341"/>
        <end position="357"/>
    </location>
</feature>
<evidence type="ECO:0000313" key="10">
    <source>
        <dbReference type="Proteomes" id="UP000664417"/>
    </source>
</evidence>
<dbReference type="GO" id="GO:0042910">
    <property type="term" value="F:xenobiotic transmembrane transporter activity"/>
    <property type="evidence" value="ECO:0007669"/>
    <property type="project" value="TreeGrafter"/>
</dbReference>
<keyword evidence="3" id="KW-0813">Transport</keyword>
<dbReference type="PANTHER" id="PTHR32063">
    <property type="match status" value="1"/>
</dbReference>
<evidence type="ECO:0000256" key="6">
    <source>
        <dbReference type="ARBA" id="ARBA00022989"/>
    </source>
</evidence>
<dbReference type="PANTHER" id="PTHR32063:SF24">
    <property type="entry name" value="CATION EFFLUX SYSTEM (ACRB_ACRD_ACRF FAMILY)"/>
    <property type="match status" value="1"/>
</dbReference>
<dbReference type="Gene3D" id="1.20.1640.10">
    <property type="entry name" value="Multidrug efflux transporter AcrB transmembrane domain"/>
    <property type="match status" value="2"/>
</dbReference>
<feature type="transmembrane region" description="Helical" evidence="8">
    <location>
        <begin position="363"/>
        <end position="383"/>
    </location>
</feature>
<feature type="transmembrane region" description="Helical" evidence="8">
    <location>
        <begin position="887"/>
        <end position="906"/>
    </location>
</feature>
<sequence>MNTLINFALDNPVIIAALWLCIVVFGLVNVRDLPIDAVPDITGVQVQVITTAEGTAAEDMERFVTFPVETAMAGLPRLQQLRSVTKYGLSVVTLVFEDGTDIYAARQWINQRLGEAREAIPRGYGEPEMGPVSTGLGEIYQFEIRSEAHDPTALREMLDWVVTPALRHVPGVVEVNAFGGFLKTYQVTVQPDRMAALQVTIPELAAILESENRNAGGGTIAHGGEQYLLRGEALYTGARDIAETVIRTDPRTGVTVRVRDVARVETAPYLRQGAVTRDGHGEIVIGIVMMRMGANARTVASAVDTKLGEIQKRLPEGVIVEPFYDRTDLVQRTINTVTRNLVEGGLLVILVLLLFLGNVRAGLIVAAAIPLSMLVAFSAMRLFGISGNLMSLGALDFGLIVDGSVVLIENVVRYLNHHATDPRPHREKVRAACLEIARPVTFGVTMIIIVYLPILAFSGIEGKMFRPMALTVVFALLGSLACALTLMPVLAMWLLSRPKEKEPWVFVLCRRVYGRLLHHTLPHPKRLTALSWLIILATFALIPGLGAAFMPRLDEGAIAMQIFRLPSISLEKSNQISTQVEQTLRAQFPEIRTIISRTGRAEIATDPMGVEISDSYVLLHPRKTWRYPNREALVTAMEEVLHREVPAAIYSFSQPIELRLSEMIAGVRSDVGLKIYGDDLETMVRVADQAAELLASVDGAADVVPETVSGLPQIRVTLDRAALGRHYLSADTVLPTIAAMGGLQVGTVFEGQRRFPLQIRLPEALRDDPASLADLPLFDGRGRNLRLGQVAAIDSVTGPAQISREQGQRRITVEVNVRGRDLAGFVREAKQKLNAELDLPEGWFIGWSGQYENLVQAGRRLMILVPIALLLIAALLIHVFASTRLCLLILTNIPMAVSGGILALWLRDYPFSISAAVGFTALFGIAVLNGVVLVGQFERLRAEGMDGPSAAREGALLRLRPVLMTALVAALGFLPMAISTGAGAEVQRPLATVVIGGLISATTLTLFLLPSLYAWLFPAREHKTQPNPMQRAA</sequence>
<keyword evidence="6 8" id="KW-1133">Transmembrane helix</keyword>
<dbReference type="SUPFAM" id="SSF82693">
    <property type="entry name" value="Multidrug efflux transporter AcrB pore domain, PN1, PN2, PC1 and PC2 subdomains"/>
    <property type="match status" value="2"/>
</dbReference>
<evidence type="ECO:0000256" key="5">
    <source>
        <dbReference type="ARBA" id="ARBA00022692"/>
    </source>
</evidence>
<reference evidence="9" key="1">
    <citation type="submission" date="2021-03" db="EMBL/GenBank/DDBJ databases">
        <authorList>
            <person name="Wang G."/>
        </authorList>
    </citation>
    <scope>NUCLEOTIDE SEQUENCE</scope>
    <source>
        <strain evidence="9">KCTC 12899</strain>
    </source>
</reference>
<dbReference type="SUPFAM" id="SSF82866">
    <property type="entry name" value="Multidrug efflux transporter AcrB transmembrane domain"/>
    <property type="match status" value="2"/>
</dbReference>
<dbReference type="Gene3D" id="3.30.2090.10">
    <property type="entry name" value="Multidrug efflux transporter AcrB TolC docking domain, DN and DC subdomains"/>
    <property type="match status" value="2"/>
</dbReference>
<evidence type="ECO:0000313" key="9">
    <source>
        <dbReference type="EMBL" id="MBO1317475.1"/>
    </source>
</evidence>
<feature type="transmembrane region" description="Helical" evidence="8">
    <location>
        <begin position="12"/>
        <end position="30"/>
    </location>
</feature>
<dbReference type="Pfam" id="PF00873">
    <property type="entry name" value="ACR_tran"/>
    <property type="match status" value="1"/>
</dbReference>
<dbReference type="PRINTS" id="PR00702">
    <property type="entry name" value="ACRIFLAVINRP"/>
</dbReference>
<dbReference type="Proteomes" id="UP000664417">
    <property type="component" value="Unassembled WGS sequence"/>
</dbReference>
<dbReference type="NCBIfam" id="TIGR00914">
    <property type="entry name" value="2A0601"/>
    <property type="match status" value="1"/>
</dbReference>
<dbReference type="InterPro" id="IPR027463">
    <property type="entry name" value="AcrB_DN_DC_subdom"/>
</dbReference>
<evidence type="ECO:0000256" key="3">
    <source>
        <dbReference type="ARBA" id="ARBA00022448"/>
    </source>
</evidence>
<organism evidence="9 10">
    <name type="scientific">Acanthopleuribacter pedis</name>
    <dbReference type="NCBI Taxonomy" id="442870"/>
    <lineage>
        <taxon>Bacteria</taxon>
        <taxon>Pseudomonadati</taxon>
        <taxon>Acidobacteriota</taxon>
        <taxon>Holophagae</taxon>
        <taxon>Acanthopleuribacterales</taxon>
        <taxon>Acanthopleuribacteraceae</taxon>
        <taxon>Acanthopleuribacter</taxon>
    </lineage>
</organism>
<evidence type="ECO:0000256" key="7">
    <source>
        <dbReference type="ARBA" id="ARBA00023136"/>
    </source>
</evidence>
<evidence type="ECO:0000256" key="8">
    <source>
        <dbReference type="SAM" id="Phobius"/>
    </source>
</evidence>
<evidence type="ECO:0000256" key="4">
    <source>
        <dbReference type="ARBA" id="ARBA00022475"/>
    </source>
</evidence>
<dbReference type="AlphaFoldDB" id="A0A8J7Q1F3"/>
<name>A0A8J7Q1F3_9BACT</name>
<feature type="transmembrane region" description="Helical" evidence="8">
    <location>
        <begin position="913"/>
        <end position="937"/>
    </location>
</feature>
<evidence type="ECO:0000256" key="2">
    <source>
        <dbReference type="ARBA" id="ARBA00010942"/>
    </source>
</evidence>
<keyword evidence="7 8" id="KW-0472">Membrane</keyword>
<feature type="transmembrane region" description="Helical" evidence="8">
    <location>
        <begin position="469"/>
        <end position="495"/>
    </location>
</feature>
<protein>
    <submittedName>
        <fullName evidence="9">Efflux RND transporter permease subunit</fullName>
    </submittedName>
</protein>
<proteinExistence type="inferred from homology"/>
<feature type="transmembrane region" description="Helical" evidence="8">
    <location>
        <begin position="436"/>
        <end position="457"/>
    </location>
</feature>
<dbReference type="Gene3D" id="3.30.70.1440">
    <property type="entry name" value="Multidrug efflux transporter AcrB pore domain"/>
    <property type="match status" value="1"/>
</dbReference>
<dbReference type="InterPro" id="IPR004763">
    <property type="entry name" value="CusA-like"/>
</dbReference>
<dbReference type="GO" id="GO:0008324">
    <property type="term" value="F:monoatomic cation transmembrane transporter activity"/>
    <property type="evidence" value="ECO:0007669"/>
    <property type="project" value="InterPro"/>
</dbReference>
<feature type="transmembrane region" description="Helical" evidence="8">
    <location>
        <begin position="990"/>
        <end position="1016"/>
    </location>
</feature>
<gene>
    <name evidence="9" type="ORF">J3U88_03315</name>
</gene>
<accession>A0A8J7Q1F3</accession>
<dbReference type="EMBL" id="JAFREP010000002">
    <property type="protein sequence ID" value="MBO1317475.1"/>
    <property type="molecule type" value="Genomic_DNA"/>
</dbReference>
<keyword evidence="4" id="KW-1003">Cell membrane</keyword>
<feature type="transmembrane region" description="Helical" evidence="8">
    <location>
        <begin position="529"/>
        <end position="550"/>
    </location>
</feature>
<feature type="transmembrane region" description="Helical" evidence="8">
    <location>
        <begin position="957"/>
        <end position="978"/>
    </location>
</feature>
<keyword evidence="5 8" id="KW-0812">Transmembrane</keyword>
<comment type="subcellular location">
    <subcellularLocation>
        <location evidence="1">Cell membrane</location>
        <topology evidence="1">Multi-pass membrane protein</topology>
    </subcellularLocation>
</comment>
<dbReference type="InterPro" id="IPR001036">
    <property type="entry name" value="Acrflvin-R"/>
</dbReference>
<dbReference type="GO" id="GO:0005886">
    <property type="term" value="C:plasma membrane"/>
    <property type="evidence" value="ECO:0007669"/>
    <property type="project" value="UniProtKB-SubCell"/>
</dbReference>
<comment type="similarity">
    <text evidence="2">Belongs to the resistance-nodulation-cell division (RND) (TC 2.A.6) family.</text>
</comment>
<feature type="transmembrane region" description="Helical" evidence="8">
    <location>
        <begin position="861"/>
        <end position="881"/>
    </location>
</feature>